<keyword evidence="3" id="KW-0472">Membrane</keyword>
<dbReference type="PANTHER" id="PTHR43649">
    <property type="entry name" value="ARABINOSE-BINDING PROTEIN-RELATED"/>
    <property type="match status" value="1"/>
</dbReference>
<dbReference type="Proteomes" id="UP000653578">
    <property type="component" value="Unassembled WGS sequence"/>
</dbReference>
<evidence type="ECO:0000256" key="1">
    <source>
        <dbReference type="ARBA" id="ARBA00022475"/>
    </source>
</evidence>
<dbReference type="InterPro" id="IPR006059">
    <property type="entry name" value="SBP"/>
</dbReference>
<sequence length="518" mass="56997">MRRGGQTMLKNNKWLALALSGVLAVSVAGCGNSENESGAGATGTNKEDKKVKIVFLTPGDGAAKAINPGDRVIAEINNKLGIDLEVKLVPENGFEKINVAMATGDLPDIVTINYPSPSLNQWISEGLLVPLNDYLPVMPTVKEKLEKQLSWTAVNGKYYGYPFIEERSNTTVAYRADWLETLGLKVPQTLDELYTVLKEIATKDPDKNGKADTYGLTGTKSTGFNGSFHFVLYGYGLPHGDWVLDSTGKVAPIFEHPAFKQGVQYLRKLWEEKLIDPEFLLNDTQQREQKFFQSKVGFMGTPLFRHVNRLETSLQKVNPQGKLGFMAPPAGPDGKRGMASAPKGGLFTAVTKNSKDPQKAAKLIEFMLSKEGRSLLELGIEGVHYTKAGDKITYNEEERAKDGFATNGWSHPLAWGSVVWPLTENYLPQTEPQADRAKQSVDIATKNLVPNLLNVTTAEEVEMGSVLGELLNQYYLDMIVGKKEVDAGLAELSKKWRDQGGNKVLEAVNKAYLAQQKK</sequence>
<dbReference type="Gene3D" id="3.40.190.10">
    <property type="entry name" value="Periplasmic binding protein-like II"/>
    <property type="match status" value="2"/>
</dbReference>
<organism evidence="7 8">
    <name type="scientific">Paenibacillus plantarum</name>
    <dbReference type="NCBI Taxonomy" id="2654975"/>
    <lineage>
        <taxon>Bacteria</taxon>
        <taxon>Bacillati</taxon>
        <taxon>Bacillota</taxon>
        <taxon>Bacilli</taxon>
        <taxon>Bacillales</taxon>
        <taxon>Paenibacillaceae</taxon>
        <taxon>Paenibacillus</taxon>
    </lineage>
</organism>
<evidence type="ECO:0000256" key="6">
    <source>
        <dbReference type="SAM" id="SignalP"/>
    </source>
</evidence>
<name>A0ABX1X2H1_9BACL</name>
<proteinExistence type="predicted"/>
<dbReference type="SUPFAM" id="SSF53850">
    <property type="entry name" value="Periplasmic binding protein-like II"/>
    <property type="match status" value="1"/>
</dbReference>
<keyword evidence="4" id="KW-0564">Palmitate</keyword>
<dbReference type="Pfam" id="PF01547">
    <property type="entry name" value="SBP_bac_1"/>
    <property type="match status" value="1"/>
</dbReference>
<dbReference type="InterPro" id="IPR050490">
    <property type="entry name" value="Bact_solute-bd_prot1"/>
</dbReference>
<dbReference type="PROSITE" id="PS51257">
    <property type="entry name" value="PROKAR_LIPOPROTEIN"/>
    <property type="match status" value="1"/>
</dbReference>
<keyword evidence="1" id="KW-1003">Cell membrane</keyword>
<evidence type="ECO:0000256" key="4">
    <source>
        <dbReference type="ARBA" id="ARBA00023139"/>
    </source>
</evidence>
<evidence type="ECO:0000313" key="7">
    <source>
        <dbReference type="EMBL" id="NOU62607.1"/>
    </source>
</evidence>
<dbReference type="EMBL" id="WHNY01000004">
    <property type="protein sequence ID" value="NOU62607.1"/>
    <property type="molecule type" value="Genomic_DNA"/>
</dbReference>
<reference evidence="7 8" key="1">
    <citation type="submission" date="2019-10" db="EMBL/GenBank/DDBJ databases">
        <title>Description of Paenibacillus humi sp. nov.</title>
        <authorList>
            <person name="Carlier A."/>
            <person name="Qi S."/>
        </authorList>
    </citation>
    <scope>NUCLEOTIDE SEQUENCE [LARGE SCALE GENOMIC DNA]</scope>
    <source>
        <strain evidence="7 8">LMG 31461</strain>
    </source>
</reference>
<gene>
    <name evidence="7" type="ORF">GC096_00930</name>
</gene>
<evidence type="ECO:0000256" key="3">
    <source>
        <dbReference type="ARBA" id="ARBA00023136"/>
    </source>
</evidence>
<feature type="chain" id="PRO_5047150969" evidence="6">
    <location>
        <begin position="29"/>
        <end position="518"/>
    </location>
</feature>
<evidence type="ECO:0000256" key="5">
    <source>
        <dbReference type="ARBA" id="ARBA00023288"/>
    </source>
</evidence>
<evidence type="ECO:0000256" key="2">
    <source>
        <dbReference type="ARBA" id="ARBA00022729"/>
    </source>
</evidence>
<keyword evidence="8" id="KW-1185">Reference proteome</keyword>
<keyword evidence="5" id="KW-0449">Lipoprotein</keyword>
<protein>
    <submittedName>
        <fullName evidence="7">Extracellular solute-binding protein</fullName>
    </submittedName>
</protein>
<feature type="signal peptide" evidence="6">
    <location>
        <begin position="1"/>
        <end position="28"/>
    </location>
</feature>
<dbReference type="PANTHER" id="PTHR43649:SF33">
    <property type="entry name" value="POLYGALACTURONAN_RHAMNOGALACTURONAN-BINDING PROTEIN YTCQ"/>
    <property type="match status" value="1"/>
</dbReference>
<accession>A0ABX1X2H1</accession>
<keyword evidence="2 6" id="KW-0732">Signal</keyword>
<evidence type="ECO:0000313" key="8">
    <source>
        <dbReference type="Proteomes" id="UP000653578"/>
    </source>
</evidence>
<comment type="caution">
    <text evidence="7">The sequence shown here is derived from an EMBL/GenBank/DDBJ whole genome shotgun (WGS) entry which is preliminary data.</text>
</comment>